<dbReference type="EMBL" id="QTTT01000001">
    <property type="protein sequence ID" value="REE99717.1"/>
    <property type="molecule type" value="Genomic_DNA"/>
</dbReference>
<dbReference type="RefSeq" id="WP_147312413.1">
    <property type="nucleotide sequence ID" value="NZ_QTTT01000001.1"/>
</dbReference>
<dbReference type="InterPro" id="IPR036890">
    <property type="entry name" value="HATPase_C_sf"/>
</dbReference>
<protein>
    <recommendedName>
        <fullName evidence="4">Anti-sigma regulatory factor (Ser/Thr protein kinase)</fullName>
    </recommendedName>
</protein>
<gene>
    <name evidence="2" type="ORF">DFJ69_5232</name>
</gene>
<keyword evidence="3" id="KW-1185">Reference proteome</keyword>
<accession>A0A3D9SVV5</accession>
<proteinExistence type="predicted"/>
<dbReference type="PANTHER" id="PTHR35526:SF3">
    <property type="entry name" value="ANTI-SIGMA-F FACTOR RSBW"/>
    <property type="match status" value="1"/>
</dbReference>
<dbReference type="AlphaFoldDB" id="A0A3D9SVV5"/>
<feature type="compositionally biased region" description="Pro residues" evidence="1">
    <location>
        <begin position="85"/>
        <end position="97"/>
    </location>
</feature>
<feature type="region of interest" description="Disordered" evidence="1">
    <location>
        <begin position="85"/>
        <end position="169"/>
    </location>
</feature>
<evidence type="ECO:0008006" key="4">
    <source>
        <dbReference type="Google" id="ProtNLM"/>
    </source>
</evidence>
<feature type="compositionally biased region" description="Basic and acidic residues" evidence="1">
    <location>
        <begin position="153"/>
        <end position="169"/>
    </location>
</feature>
<dbReference type="Gene3D" id="3.30.565.10">
    <property type="entry name" value="Histidine kinase-like ATPase, C-terminal domain"/>
    <property type="match status" value="1"/>
</dbReference>
<organism evidence="2 3">
    <name type="scientific">Thermomonospora umbrina</name>
    <dbReference type="NCBI Taxonomy" id="111806"/>
    <lineage>
        <taxon>Bacteria</taxon>
        <taxon>Bacillati</taxon>
        <taxon>Actinomycetota</taxon>
        <taxon>Actinomycetes</taxon>
        <taxon>Streptosporangiales</taxon>
        <taxon>Thermomonosporaceae</taxon>
        <taxon>Thermomonospora</taxon>
    </lineage>
</organism>
<reference evidence="2 3" key="1">
    <citation type="submission" date="2018-08" db="EMBL/GenBank/DDBJ databases">
        <title>Sequencing the genomes of 1000 actinobacteria strains.</title>
        <authorList>
            <person name="Klenk H.-P."/>
        </authorList>
    </citation>
    <scope>NUCLEOTIDE SEQUENCE [LARGE SCALE GENOMIC DNA]</scope>
    <source>
        <strain evidence="2 3">DSM 43927</strain>
    </source>
</reference>
<dbReference type="Proteomes" id="UP000256661">
    <property type="component" value="Unassembled WGS sequence"/>
</dbReference>
<evidence type="ECO:0000313" key="2">
    <source>
        <dbReference type="EMBL" id="REE99717.1"/>
    </source>
</evidence>
<name>A0A3D9SVV5_9ACTN</name>
<comment type="caution">
    <text evidence="2">The sequence shown here is derived from an EMBL/GenBank/DDBJ whole genome shotgun (WGS) entry which is preliminary data.</text>
</comment>
<feature type="compositionally biased region" description="Basic residues" evidence="1">
    <location>
        <begin position="141"/>
        <end position="152"/>
    </location>
</feature>
<evidence type="ECO:0000256" key="1">
    <source>
        <dbReference type="SAM" id="MobiDB-lite"/>
    </source>
</evidence>
<sequence length="244" mass="26268">MGAVVGRLLPADSSCAGVARVLLGGLLARAGVATGAVEDAQTMISELATNAVTHAGGRGPYELWAYRTGRRVVCGVFDPVPDRPIPVRPSMPSSMPPPHRRRTVGAWRSSTRTPKAAGARTSPGDAWAPTCPASSCGSCARGRRRPARRPARERRAAPPGPRREDPLAERGITRTFMAASVNLAVLSVRRDLDLWCRPGRFHIRDHATAAHSDRPFTEIAAVTEHLVRRHEELHDPPSPISTVL</sequence>
<dbReference type="PANTHER" id="PTHR35526">
    <property type="entry name" value="ANTI-SIGMA-F FACTOR RSBW-RELATED"/>
    <property type="match status" value="1"/>
</dbReference>
<dbReference type="InterPro" id="IPR050267">
    <property type="entry name" value="Anti-sigma-factor_SerPK"/>
</dbReference>
<dbReference type="OrthoDB" id="3429550at2"/>
<evidence type="ECO:0000313" key="3">
    <source>
        <dbReference type="Proteomes" id="UP000256661"/>
    </source>
</evidence>